<dbReference type="InterPro" id="IPR036186">
    <property type="entry name" value="Serpin_sf"/>
</dbReference>
<evidence type="ECO:0000256" key="13">
    <source>
        <dbReference type="ARBA" id="ARBA00033182"/>
    </source>
</evidence>
<accession>B7X9Y8</accession>
<dbReference type="InterPro" id="IPR042178">
    <property type="entry name" value="Serpin_sf_1"/>
</dbReference>
<evidence type="ECO:0000313" key="18">
    <source>
        <dbReference type="EMBL" id="BAH10145.1"/>
    </source>
</evidence>
<evidence type="ECO:0000256" key="8">
    <source>
        <dbReference type="ARBA" id="ARBA00023157"/>
    </source>
</evidence>
<keyword evidence="9" id="KW-0325">Glycoprotein</keyword>
<dbReference type="GO" id="GO:0003081">
    <property type="term" value="P:regulation of systemic arterial blood pressure by renin-angiotensin"/>
    <property type="evidence" value="ECO:0007669"/>
    <property type="project" value="InterPro"/>
</dbReference>
<dbReference type="Pfam" id="PF00079">
    <property type="entry name" value="Serpin"/>
    <property type="match status" value="1"/>
</dbReference>
<evidence type="ECO:0000256" key="7">
    <source>
        <dbReference type="ARBA" id="ARBA00022858"/>
    </source>
</evidence>
<evidence type="ECO:0000256" key="12">
    <source>
        <dbReference type="ARBA" id="ARBA00029391"/>
    </source>
</evidence>
<evidence type="ECO:0000256" key="2">
    <source>
        <dbReference type="ARBA" id="ARBA00004613"/>
    </source>
</evidence>
<organism evidence="18">
    <name type="scientific">Callorhinchus milii</name>
    <name type="common">Ghost shark</name>
    <dbReference type="NCBI Taxonomy" id="7868"/>
    <lineage>
        <taxon>Eukaryota</taxon>
        <taxon>Metazoa</taxon>
        <taxon>Chordata</taxon>
        <taxon>Craniata</taxon>
        <taxon>Vertebrata</taxon>
        <taxon>Chondrichthyes</taxon>
        <taxon>Holocephali</taxon>
        <taxon>Chimaeriformes</taxon>
        <taxon>Callorhinchidae</taxon>
        <taxon>Callorhinchus</taxon>
    </lineage>
</organism>
<proteinExistence type="evidence at transcript level"/>
<keyword evidence="7" id="KW-0838">Vasoactive</keyword>
<evidence type="ECO:0000256" key="9">
    <source>
        <dbReference type="ARBA" id="ARBA00023180"/>
    </source>
</evidence>
<evidence type="ECO:0000256" key="11">
    <source>
        <dbReference type="ARBA" id="ARBA00029380"/>
    </source>
</evidence>
<evidence type="ECO:0000259" key="17">
    <source>
        <dbReference type="SMART" id="SM00093"/>
    </source>
</evidence>
<dbReference type="RefSeq" id="NP_001279673.1">
    <property type="nucleotide sequence ID" value="NM_001292744.1"/>
</dbReference>
<dbReference type="GO" id="GO:0042981">
    <property type="term" value="P:regulation of apoptotic process"/>
    <property type="evidence" value="ECO:0007669"/>
    <property type="project" value="TreeGrafter"/>
</dbReference>
<evidence type="ECO:0000256" key="16">
    <source>
        <dbReference type="SAM" id="SignalP"/>
    </source>
</evidence>
<gene>
    <name evidence="18" type="primary">agt</name>
</gene>
<evidence type="ECO:0000256" key="10">
    <source>
        <dbReference type="ARBA" id="ARBA00023322"/>
    </source>
</evidence>
<dbReference type="SUPFAM" id="SSF56574">
    <property type="entry name" value="Serpins"/>
    <property type="match status" value="1"/>
</dbReference>
<dbReference type="InterPro" id="IPR000215">
    <property type="entry name" value="Serpin_fam"/>
</dbReference>
<feature type="domain" description="Serpin" evidence="17">
    <location>
        <begin position="101"/>
        <end position="455"/>
    </location>
</feature>
<dbReference type="InterPro" id="IPR023795">
    <property type="entry name" value="Serpin_CS"/>
</dbReference>
<evidence type="ECO:0000256" key="6">
    <source>
        <dbReference type="ARBA" id="ARBA00022729"/>
    </source>
</evidence>
<evidence type="ECO:0000256" key="3">
    <source>
        <dbReference type="ARBA" id="ARBA00009500"/>
    </source>
</evidence>
<protein>
    <recommendedName>
        <fullName evidence="4">Angiotensinogen</fullName>
    </recommendedName>
    <alternativeName>
        <fullName evidence="13">Serpin A8</fullName>
    </alternativeName>
</protein>
<dbReference type="Gene3D" id="2.30.39.10">
    <property type="entry name" value="Alpha-1-antitrypsin, domain 1"/>
    <property type="match status" value="1"/>
</dbReference>
<feature type="signal peptide" evidence="16">
    <location>
        <begin position="1"/>
        <end position="19"/>
    </location>
</feature>
<dbReference type="CTD" id="183"/>
<comment type="function">
    <text evidence="11">Stimulates aldosterone release.</text>
</comment>
<dbReference type="AlphaFoldDB" id="B7X9Y8"/>
<dbReference type="PANTHER" id="PTHR11461">
    <property type="entry name" value="SERINE PROTEASE INHIBITOR, SERPIN"/>
    <property type="match status" value="1"/>
</dbReference>
<dbReference type="InterPro" id="IPR000227">
    <property type="entry name" value="Angiotensinogen"/>
</dbReference>
<dbReference type="OrthoDB" id="7817921at2759"/>
<keyword evidence="8" id="KW-1015">Disulfide bond</keyword>
<comment type="function">
    <text evidence="14">Acts directly on vascular smooth muscle as a potent vasoconstrictor, affects cardiac contractility and heart rate through its action on the sympathetic nervous system, and alters renal sodium and water absorption through its ability to stimulate the zona glomerulosa cells of the adrenal cortex to synthesize and secrete aldosterone. Acts by binding to angiotensin receptors AGTR1 and AGTR2. Also binds the DEAR/FBXW7-AS1 receptor.</text>
</comment>
<name>B7X9Y8_CALMI</name>
<dbReference type="KEGG" id="cmk:103187633"/>
<comment type="function">
    <text evidence="1">Essential component of the renin-angiotensin system (RAS), a potent regulator of blood pressure, body fluid and electrolyte homeostasis.</text>
</comment>
<dbReference type="GeneID" id="103187633"/>
<evidence type="ECO:0000256" key="1">
    <source>
        <dbReference type="ARBA" id="ARBA00002747"/>
    </source>
</evidence>
<dbReference type="GO" id="GO:0005615">
    <property type="term" value="C:extracellular space"/>
    <property type="evidence" value="ECO:0007669"/>
    <property type="project" value="InterPro"/>
</dbReference>
<evidence type="ECO:0000256" key="14">
    <source>
        <dbReference type="ARBA" id="ARBA00046068"/>
    </source>
</evidence>
<keyword evidence="5" id="KW-0964">Secreted</keyword>
<sequence>MKWALCFLCLGMHVALIRSNRPHIHPFLLMYVNKTQSDDQVNNKTFLPPLAEFLKLQARMVPDSGSSDDEDQAHPKTKQIWLKERNTKLQAVAISQTENTVVLLNHAFPPNRCADLVLSPLQIYSSLAALSLGAANATAQIFHDILGFTSSSQVTTANLREKDASVRQLNDFLLSWLPGRYLSTRNWIFVQRDIKVLESFAVNAKEFYNVNLLAIDFTHTPLAEQLINRYMHNASGGGRVKDPVIGLSPTATMMSASYMEFKGKWKKAFESHTTELQDFFIEEDRRIRVPTMSQAGWFQGIVAHEYTAIKLPMAGSTSMTIVQPVKVDLMQKIHRKLPIRTIFEQLQSRFVKVSLPKFKLDTTYNIKDIFLRMKGPDAFSSEADFSRLSNDGRLKPDKVTNNINFELTEDWEEPVAQGNVQFNNATEIKINRPFLFHVYDDVSNTLLFVGRVKNLTEYDQN</sequence>
<keyword evidence="6 16" id="KW-0732">Signal</keyword>
<dbReference type="Gene3D" id="3.30.497.10">
    <property type="entry name" value="Antithrombin, subunit I, domain 2"/>
    <property type="match status" value="1"/>
</dbReference>
<evidence type="ECO:0000256" key="5">
    <source>
        <dbReference type="ARBA" id="ARBA00022525"/>
    </source>
</evidence>
<dbReference type="PRINTS" id="PR00654">
    <property type="entry name" value="ANGIOTENSNGN"/>
</dbReference>
<dbReference type="SMART" id="SM00093">
    <property type="entry name" value="SERPIN"/>
    <property type="match status" value="1"/>
</dbReference>
<dbReference type="InterPro" id="IPR042185">
    <property type="entry name" value="Serpin_sf_2"/>
</dbReference>
<dbReference type="PROSITE" id="PS00284">
    <property type="entry name" value="SERPIN"/>
    <property type="match status" value="1"/>
</dbReference>
<feature type="chain" id="PRO_5002866147" description="Angiotensinogen" evidence="16">
    <location>
        <begin position="20"/>
        <end position="461"/>
    </location>
</feature>
<dbReference type="GO" id="GO:0042310">
    <property type="term" value="P:vasoconstriction"/>
    <property type="evidence" value="ECO:0007669"/>
    <property type="project" value="UniProtKB-KW"/>
</dbReference>
<dbReference type="PANTHER" id="PTHR11461:SF13">
    <property type="entry name" value="ANGIOTENSINOGEN"/>
    <property type="match status" value="1"/>
</dbReference>
<comment type="function">
    <text evidence="12">Is a ligand for the G-protein coupled receptor MAS1. Has vasodilator and antidiuretic effects. Has an antithrombotic effect that involves MAS1-mediated release of nitric oxide from platelets.</text>
</comment>
<dbReference type="EMBL" id="AB433535">
    <property type="protein sequence ID" value="BAH10145.1"/>
    <property type="molecule type" value="mRNA"/>
</dbReference>
<dbReference type="GO" id="GO:0004867">
    <property type="term" value="F:serine-type endopeptidase inhibitor activity"/>
    <property type="evidence" value="ECO:0007669"/>
    <property type="project" value="InterPro"/>
</dbReference>
<reference evidence="18" key="1">
    <citation type="journal article" date="2009" name="Gen. Comp. Endocrinol.">
        <title>Identification of angiotensinogen genes with unique and variable angiotensin sequences in chondrichthyans.</title>
        <authorList>
            <person name="Watanabe T."/>
            <person name="Inoue K."/>
            <person name="Takei Y."/>
        </authorList>
    </citation>
    <scope>NUCLEOTIDE SEQUENCE</scope>
</reference>
<comment type="similarity">
    <text evidence="3 15">Belongs to the serpin family.</text>
</comment>
<keyword evidence="10" id="KW-0839">Vasoconstrictor</keyword>
<evidence type="ECO:0000256" key="15">
    <source>
        <dbReference type="RuleBase" id="RU000411"/>
    </source>
</evidence>
<comment type="subcellular location">
    <subcellularLocation>
        <location evidence="2">Secreted</location>
    </subcellularLocation>
</comment>
<evidence type="ECO:0000256" key="4">
    <source>
        <dbReference type="ARBA" id="ARBA00015105"/>
    </source>
</evidence>
<dbReference type="InterPro" id="IPR023796">
    <property type="entry name" value="Serpin_dom"/>
</dbReference>